<reference evidence="2" key="1">
    <citation type="submission" date="2022-11" db="UniProtKB">
        <authorList>
            <consortium name="WormBaseParasite"/>
        </authorList>
    </citation>
    <scope>IDENTIFICATION</scope>
</reference>
<dbReference type="WBParaSite" id="JU765_v2.g45.t1">
    <property type="protein sequence ID" value="JU765_v2.g45.t1"/>
    <property type="gene ID" value="JU765_v2.g45"/>
</dbReference>
<dbReference type="Proteomes" id="UP000887576">
    <property type="component" value="Unplaced"/>
</dbReference>
<accession>A0AC34R8U4</accession>
<evidence type="ECO:0000313" key="2">
    <source>
        <dbReference type="WBParaSite" id="JU765_v2.g45.t1"/>
    </source>
</evidence>
<proteinExistence type="predicted"/>
<name>A0AC34R8U4_9BILA</name>
<organism evidence="1 2">
    <name type="scientific">Panagrolaimus sp. JU765</name>
    <dbReference type="NCBI Taxonomy" id="591449"/>
    <lineage>
        <taxon>Eukaryota</taxon>
        <taxon>Metazoa</taxon>
        <taxon>Ecdysozoa</taxon>
        <taxon>Nematoda</taxon>
        <taxon>Chromadorea</taxon>
        <taxon>Rhabditida</taxon>
        <taxon>Tylenchina</taxon>
        <taxon>Panagrolaimomorpha</taxon>
        <taxon>Panagrolaimoidea</taxon>
        <taxon>Panagrolaimidae</taxon>
        <taxon>Panagrolaimus</taxon>
    </lineage>
</organism>
<sequence>MEDAEILHQEFYIKFKQKNSCQSNQRKQIARSKPHLDHIHFSLSDPEALRRRSPLVQASTIFLVWPPTSLCLASA</sequence>
<protein>
    <submittedName>
        <fullName evidence="2">Uncharacterized protein</fullName>
    </submittedName>
</protein>
<evidence type="ECO:0000313" key="1">
    <source>
        <dbReference type="Proteomes" id="UP000887576"/>
    </source>
</evidence>